<feature type="non-terminal residue" evidence="1">
    <location>
        <position position="1"/>
    </location>
</feature>
<dbReference type="Proteomes" id="UP000789366">
    <property type="component" value="Unassembled WGS sequence"/>
</dbReference>
<feature type="non-terminal residue" evidence="1">
    <location>
        <position position="48"/>
    </location>
</feature>
<organism evidence="1 2">
    <name type="scientific">Cetraspora pellucida</name>
    <dbReference type="NCBI Taxonomy" id="1433469"/>
    <lineage>
        <taxon>Eukaryota</taxon>
        <taxon>Fungi</taxon>
        <taxon>Fungi incertae sedis</taxon>
        <taxon>Mucoromycota</taxon>
        <taxon>Glomeromycotina</taxon>
        <taxon>Glomeromycetes</taxon>
        <taxon>Diversisporales</taxon>
        <taxon>Gigasporaceae</taxon>
        <taxon>Cetraspora</taxon>
    </lineage>
</organism>
<keyword evidence="2" id="KW-1185">Reference proteome</keyword>
<evidence type="ECO:0000313" key="1">
    <source>
        <dbReference type="EMBL" id="CAG8781096.1"/>
    </source>
</evidence>
<protein>
    <submittedName>
        <fullName evidence="1">14506_t:CDS:1</fullName>
    </submittedName>
</protein>
<gene>
    <name evidence="1" type="ORF">SPELUC_LOCUS16420</name>
</gene>
<evidence type="ECO:0000313" key="2">
    <source>
        <dbReference type="Proteomes" id="UP000789366"/>
    </source>
</evidence>
<dbReference type="EMBL" id="CAJVPW010060658">
    <property type="protein sequence ID" value="CAG8781096.1"/>
    <property type="molecule type" value="Genomic_DNA"/>
</dbReference>
<reference evidence="1" key="1">
    <citation type="submission" date="2021-06" db="EMBL/GenBank/DDBJ databases">
        <authorList>
            <person name="Kallberg Y."/>
            <person name="Tangrot J."/>
            <person name="Rosling A."/>
        </authorList>
    </citation>
    <scope>NUCLEOTIDE SEQUENCE</scope>
    <source>
        <strain evidence="1">28 12/20/2015</strain>
    </source>
</reference>
<sequence length="48" mass="5367">LTVMDSSATRSNDATKKLESASSNDALRDLLETGNIINWFDACRYDEQ</sequence>
<proteinExistence type="predicted"/>
<name>A0ACA9R7W4_9GLOM</name>
<comment type="caution">
    <text evidence="1">The sequence shown here is derived from an EMBL/GenBank/DDBJ whole genome shotgun (WGS) entry which is preliminary data.</text>
</comment>
<accession>A0ACA9R7W4</accession>